<dbReference type="STRING" id="106634.TVD_02980"/>
<keyword evidence="3" id="KW-1185">Reference proteome</keyword>
<protein>
    <submittedName>
        <fullName evidence="2">Uncharacterized protein</fullName>
    </submittedName>
</protein>
<accession>A0A0G3FZM3</accession>
<keyword evidence="1" id="KW-0472">Membrane</keyword>
<sequence length="73" mass="8911">MLKFLTVILILLFVWWRVSRWMDVRRRRARGEDVSYQVDVKGFRPITVLSVIFLLLYGGYVIWFALNEWFELL</sequence>
<keyword evidence="1" id="KW-0812">Transmembrane</keyword>
<proteinExistence type="predicted"/>
<dbReference type="Proteomes" id="UP000064201">
    <property type="component" value="Chromosome"/>
</dbReference>
<dbReference type="AlphaFoldDB" id="A0A0G3FZM3"/>
<evidence type="ECO:0000313" key="2">
    <source>
        <dbReference type="EMBL" id="AKJ94398.1"/>
    </source>
</evidence>
<dbReference type="EMBL" id="CP011367">
    <property type="protein sequence ID" value="AKJ94398.1"/>
    <property type="molecule type" value="Genomic_DNA"/>
</dbReference>
<reference evidence="2 3" key="1">
    <citation type="submission" date="2015-04" db="EMBL/GenBank/DDBJ databases">
        <title>Complete Sequence for the Genome of the Thioalkalivibrio versutus D301.</title>
        <authorList>
            <person name="Mu T."/>
            <person name="Zhou J."/>
            <person name="Xu X."/>
        </authorList>
    </citation>
    <scope>NUCLEOTIDE SEQUENCE [LARGE SCALE GENOMIC DNA]</scope>
    <source>
        <strain evidence="2 3">D301</strain>
    </source>
</reference>
<dbReference type="PATRIC" id="fig|106634.4.peg.608"/>
<organism evidence="2 3">
    <name type="scientific">Thioalkalivibrio versutus</name>
    <dbReference type="NCBI Taxonomy" id="106634"/>
    <lineage>
        <taxon>Bacteria</taxon>
        <taxon>Pseudomonadati</taxon>
        <taxon>Pseudomonadota</taxon>
        <taxon>Gammaproteobacteria</taxon>
        <taxon>Chromatiales</taxon>
        <taxon>Ectothiorhodospiraceae</taxon>
        <taxon>Thioalkalivibrio</taxon>
    </lineage>
</organism>
<gene>
    <name evidence="2" type="ORF">TVD_02980</name>
</gene>
<dbReference type="KEGG" id="tvr:TVD_02980"/>
<keyword evidence="1" id="KW-1133">Transmembrane helix</keyword>
<evidence type="ECO:0000256" key="1">
    <source>
        <dbReference type="SAM" id="Phobius"/>
    </source>
</evidence>
<feature type="transmembrane region" description="Helical" evidence="1">
    <location>
        <begin position="44"/>
        <end position="66"/>
    </location>
</feature>
<name>A0A0G3FZM3_9GAMM</name>
<evidence type="ECO:0000313" key="3">
    <source>
        <dbReference type="Proteomes" id="UP000064201"/>
    </source>
</evidence>
<dbReference type="OrthoDB" id="5612742at2"/>
<dbReference type="RefSeq" id="WP_018950603.1">
    <property type="nucleotide sequence ID" value="NZ_CP011367.1"/>
</dbReference>